<dbReference type="Pfam" id="PF00069">
    <property type="entry name" value="Pkinase"/>
    <property type="match status" value="1"/>
</dbReference>
<dbReference type="SMART" id="SM00220">
    <property type="entry name" value="S_TKc"/>
    <property type="match status" value="1"/>
</dbReference>
<accession>A0A7V7UWE2</accession>
<dbReference type="PANTHER" id="PTHR24347">
    <property type="entry name" value="SERINE/THREONINE-PROTEIN KINASE"/>
    <property type="match status" value="1"/>
</dbReference>
<comment type="caution">
    <text evidence="2">The sequence shown here is derived from an EMBL/GenBank/DDBJ whole genome shotgun (WGS) entry which is preliminary data.</text>
</comment>
<dbReference type="InterPro" id="IPR000719">
    <property type="entry name" value="Prot_kinase_dom"/>
</dbReference>
<gene>
    <name evidence="2" type="ORF">F7732_07040</name>
</gene>
<dbReference type="PROSITE" id="PS50011">
    <property type="entry name" value="PROTEIN_KINASE_DOM"/>
    <property type="match status" value="1"/>
</dbReference>
<dbReference type="SUPFAM" id="SSF56112">
    <property type="entry name" value="Protein kinase-like (PK-like)"/>
    <property type="match status" value="1"/>
</dbReference>
<evidence type="ECO:0000313" key="2">
    <source>
        <dbReference type="EMBL" id="KAB2333834.1"/>
    </source>
</evidence>
<dbReference type="OrthoDB" id="9788659at2"/>
<dbReference type="Proteomes" id="UP000441354">
    <property type="component" value="Unassembled WGS sequence"/>
</dbReference>
<keyword evidence="2" id="KW-0808">Transferase</keyword>
<evidence type="ECO:0000259" key="1">
    <source>
        <dbReference type="PROSITE" id="PS50011"/>
    </source>
</evidence>
<reference evidence="2 3" key="1">
    <citation type="journal article" date="2014" name="Arch. Microbiol.">
        <title>Bacillus mesophilum sp. nov., strain IITR-54T, a novel 4-chlorobiphenyl dechlorinating bacterium.</title>
        <authorList>
            <person name="Manickam N."/>
            <person name="Singh N.K."/>
            <person name="Bajaj A."/>
            <person name="Kumar R.M."/>
            <person name="Kaur G."/>
            <person name="Kaur N."/>
            <person name="Bala M."/>
            <person name="Kumar A."/>
            <person name="Mayilraj S."/>
        </authorList>
    </citation>
    <scope>NUCLEOTIDE SEQUENCE [LARGE SCALE GENOMIC DNA]</scope>
    <source>
        <strain evidence="2 3">IITR-54</strain>
    </source>
</reference>
<dbReference type="AlphaFoldDB" id="A0A7V7UWE2"/>
<protein>
    <submittedName>
        <fullName evidence="2">Protein kinase</fullName>
    </submittedName>
</protein>
<sequence>MVRFIRKIHQFFTDKPIHKGTVLNQHYEVLNIIGAGSYGLVYLCIDRLTVEKKVIKQLRPSKYQNKKEIELFKNEVSILRSLDHPYIPKVYDTFASHGTVFYVMNLIEGDNLEDLIFSKKTTFNEKESLLVLTHLLHFINYLHEKDIYHQDIRIPNVIHNKEEYYLIDLGLAQSPKNHDDKLEMKLQDYYDLGEILLYLLYTTYTSKHKKALPWTEELSIKLETTILLKRLLQIQAPYGNIAEISADLQLALEAQREPD</sequence>
<keyword evidence="2" id="KW-0418">Kinase</keyword>
<keyword evidence="3" id="KW-1185">Reference proteome</keyword>
<dbReference type="EMBL" id="WBOT01000002">
    <property type="protein sequence ID" value="KAB2333834.1"/>
    <property type="molecule type" value="Genomic_DNA"/>
</dbReference>
<feature type="domain" description="Protein kinase" evidence="1">
    <location>
        <begin position="27"/>
        <end position="259"/>
    </location>
</feature>
<name>A0A7V7UWE2_9BACI</name>
<proteinExistence type="predicted"/>
<dbReference type="GO" id="GO:0005524">
    <property type="term" value="F:ATP binding"/>
    <property type="evidence" value="ECO:0007669"/>
    <property type="project" value="InterPro"/>
</dbReference>
<dbReference type="InterPro" id="IPR011009">
    <property type="entry name" value="Kinase-like_dom_sf"/>
</dbReference>
<dbReference type="Gene3D" id="1.10.510.10">
    <property type="entry name" value="Transferase(Phosphotransferase) domain 1"/>
    <property type="match status" value="1"/>
</dbReference>
<organism evidence="2 3">
    <name type="scientific">Bacillus mesophilum</name>
    <dbReference type="NCBI Taxonomy" id="1071718"/>
    <lineage>
        <taxon>Bacteria</taxon>
        <taxon>Bacillati</taxon>
        <taxon>Bacillota</taxon>
        <taxon>Bacilli</taxon>
        <taxon>Bacillales</taxon>
        <taxon>Bacillaceae</taxon>
        <taxon>Bacillus</taxon>
    </lineage>
</organism>
<evidence type="ECO:0000313" key="3">
    <source>
        <dbReference type="Proteomes" id="UP000441354"/>
    </source>
</evidence>
<dbReference type="GO" id="GO:0004672">
    <property type="term" value="F:protein kinase activity"/>
    <property type="evidence" value="ECO:0007669"/>
    <property type="project" value="InterPro"/>
</dbReference>